<keyword evidence="4" id="KW-1185">Reference proteome</keyword>
<protein>
    <recommendedName>
        <fullName evidence="5">PE-PPE domain-containing protein</fullName>
    </recommendedName>
</protein>
<evidence type="ECO:0000313" key="3">
    <source>
        <dbReference type="EMBL" id="NKX55673.1"/>
    </source>
</evidence>
<feature type="region of interest" description="Disordered" evidence="2">
    <location>
        <begin position="458"/>
        <end position="477"/>
    </location>
</feature>
<evidence type="ECO:0000256" key="2">
    <source>
        <dbReference type="SAM" id="MobiDB-lite"/>
    </source>
</evidence>
<gene>
    <name evidence="3" type="ORF">HGG74_14235</name>
</gene>
<comment type="caution">
    <text evidence="3">The sequence shown here is derived from an EMBL/GenBank/DDBJ whole genome shotgun (WGS) entry which is preliminary data.</text>
</comment>
<evidence type="ECO:0000256" key="1">
    <source>
        <dbReference type="SAM" id="Coils"/>
    </source>
</evidence>
<name>A0A7X6K6V1_9MICC</name>
<organism evidence="3 4">
    <name type="scientific">Arthrobacter mobilis</name>
    <dbReference type="NCBI Taxonomy" id="2724944"/>
    <lineage>
        <taxon>Bacteria</taxon>
        <taxon>Bacillati</taxon>
        <taxon>Actinomycetota</taxon>
        <taxon>Actinomycetes</taxon>
        <taxon>Micrococcales</taxon>
        <taxon>Micrococcaceae</taxon>
        <taxon>Arthrobacter</taxon>
    </lineage>
</organism>
<dbReference type="Gene3D" id="3.40.50.1820">
    <property type="entry name" value="alpha/beta hydrolase"/>
    <property type="match status" value="1"/>
</dbReference>
<dbReference type="InterPro" id="IPR029058">
    <property type="entry name" value="AB_hydrolase_fold"/>
</dbReference>
<evidence type="ECO:0000313" key="4">
    <source>
        <dbReference type="Proteomes" id="UP000544090"/>
    </source>
</evidence>
<dbReference type="Proteomes" id="UP000544090">
    <property type="component" value="Unassembled WGS sequence"/>
</dbReference>
<feature type="coiled-coil region" evidence="1">
    <location>
        <begin position="42"/>
        <end position="69"/>
    </location>
</feature>
<dbReference type="EMBL" id="JAAZSQ010000014">
    <property type="protein sequence ID" value="NKX55673.1"/>
    <property type="molecule type" value="Genomic_DNA"/>
</dbReference>
<keyword evidence="1" id="KW-0175">Coiled coil</keyword>
<evidence type="ECO:0008006" key="5">
    <source>
        <dbReference type="Google" id="ProtNLM"/>
    </source>
</evidence>
<proteinExistence type="predicted"/>
<feature type="compositionally biased region" description="Pro residues" evidence="2">
    <location>
        <begin position="463"/>
        <end position="477"/>
    </location>
</feature>
<dbReference type="RefSeq" id="WP_168487368.1">
    <property type="nucleotide sequence ID" value="NZ_JAAZSQ010000014.1"/>
</dbReference>
<accession>A0A7X6K6V1</accession>
<dbReference type="SUPFAM" id="SSF53474">
    <property type="entry name" value="alpha/beta-Hydrolases"/>
    <property type="match status" value="1"/>
</dbReference>
<reference evidence="3 4" key="1">
    <citation type="submission" date="2020-04" db="EMBL/GenBank/DDBJ databases">
        <title>Arthrobacter sp. nov.</title>
        <authorList>
            <person name="Liu S."/>
        </authorList>
    </citation>
    <scope>NUCLEOTIDE SEQUENCE [LARGE SCALE GENOMIC DNA]</scope>
    <source>
        <strain evidence="3 4">E918</strain>
    </source>
</reference>
<sequence>MTAEDWHPESARWWENRFGSSDYPGYTVSGGVGGAAFQWEELEDAAARLEAIAGRVEQIRADAAEVERQLLDGTLAAVPGWFAVRMAVLAAWSAIGQGGRRIRELSDHVHRAHQVYLAAEQAVRSTLAAADRPTWWITAPLGALGNEGRPTREGTERVLNNAPEALAVLLGLPPALAGPLLRDVRHCGAGGTTVPGRLAPALVAAANSAGLLRSGPIVVSRAGPAGPVSLPPTAAGLLARTAAAEQAGPGHLELVEIRRNGSSSWIVALPGTQASGGAAATANPFDETGIAEALAAESRFVAEAVSQALAEAGAAAGEPVILAGYSQGGLHAMNLARNREFLSRHPVGYVLTAGSPVGDRTPAPGTRSLHLEHRQDWVAGADGVPNPDTRGRVTVTLTGRVATPAGEDGGLGPGHDFGNYLAAARTLEHSPDPSVADSAAVVAAALAGGTARRHVFKLTRRAPGPPRPGPPPVRGPR</sequence>
<dbReference type="AlphaFoldDB" id="A0A7X6K6V1"/>